<protein>
    <submittedName>
        <fullName evidence="4">Glycosyltransferase family 2 protein</fullName>
    </submittedName>
</protein>
<name>A0A9D2L238_9BACT</name>
<dbReference type="PANTHER" id="PTHR22916:SF51">
    <property type="entry name" value="GLYCOSYLTRANSFERASE EPSH-RELATED"/>
    <property type="match status" value="1"/>
</dbReference>
<dbReference type="EMBL" id="DWYR01000004">
    <property type="protein sequence ID" value="HJA98181.1"/>
    <property type="molecule type" value="Genomic_DNA"/>
</dbReference>
<dbReference type="InterPro" id="IPR001173">
    <property type="entry name" value="Glyco_trans_2-like"/>
</dbReference>
<organism evidence="4 5">
    <name type="scientific">Candidatus Alistipes avicola</name>
    <dbReference type="NCBI Taxonomy" id="2838432"/>
    <lineage>
        <taxon>Bacteria</taxon>
        <taxon>Pseudomonadati</taxon>
        <taxon>Bacteroidota</taxon>
        <taxon>Bacteroidia</taxon>
        <taxon>Bacteroidales</taxon>
        <taxon>Rikenellaceae</taxon>
        <taxon>Alistipes</taxon>
    </lineage>
</organism>
<reference evidence="4" key="2">
    <citation type="submission" date="2021-04" db="EMBL/GenBank/DDBJ databases">
        <authorList>
            <person name="Gilroy R."/>
        </authorList>
    </citation>
    <scope>NUCLEOTIDE SEQUENCE</scope>
    <source>
        <strain evidence="4">CHK169-11906</strain>
    </source>
</reference>
<reference evidence="4" key="1">
    <citation type="journal article" date="2021" name="PeerJ">
        <title>Extensive microbial diversity within the chicken gut microbiome revealed by metagenomics and culture.</title>
        <authorList>
            <person name="Gilroy R."/>
            <person name="Ravi A."/>
            <person name="Getino M."/>
            <person name="Pursley I."/>
            <person name="Horton D.L."/>
            <person name="Alikhan N.F."/>
            <person name="Baker D."/>
            <person name="Gharbi K."/>
            <person name="Hall N."/>
            <person name="Watson M."/>
            <person name="Adriaenssens E.M."/>
            <person name="Foster-Nyarko E."/>
            <person name="Jarju S."/>
            <person name="Secka A."/>
            <person name="Antonio M."/>
            <person name="Oren A."/>
            <person name="Chaudhuri R.R."/>
            <person name="La Ragione R."/>
            <person name="Hildebrand F."/>
            <person name="Pallen M.J."/>
        </authorList>
    </citation>
    <scope>NUCLEOTIDE SEQUENCE</scope>
    <source>
        <strain evidence="4">CHK169-11906</strain>
    </source>
</reference>
<keyword evidence="1" id="KW-0328">Glycosyltransferase</keyword>
<gene>
    <name evidence="4" type="ORF">H9779_01080</name>
</gene>
<feature type="domain" description="Glycosyltransferase 2-like" evidence="3">
    <location>
        <begin position="4"/>
        <end position="130"/>
    </location>
</feature>
<evidence type="ECO:0000313" key="4">
    <source>
        <dbReference type="EMBL" id="HJA98181.1"/>
    </source>
</evidence>
<accession>A0A9D2L238</accession>
<comment type="caution">
    <text evidence="4">The sequence shown here is derived from an EMBL/GenBank/DDBJ whole genome shotgun (WGS) entry which is preliminary data.</text>
</comment>
<sequence>MLITVIVPIYNMEAYMRCSIDSLRRQTFQDFEILLIDDGSKDSSPQICDQYVAEDPRIRVIHKPNGGLSSARNVGIENARGKYLTFCDPDDWVDPDYLQQFIDAGMDEQTLPVTGIVQHRDSHPDRYFTAPALDLRNEACVEAIIALRRCDGLGFTVNKLFVKRIIEENHLRFIEGLAHREDELFMMEYVRYISRIVINQKTPYHYRVLGSGLSKKRKPTEVILRVANQLRDLFALVAPTAEGRYLGARIYLQQTCEAVAASKSGEELQQAIQAARNARKNYLQAFNPAYLKDRRDRKVAQRSRWIFTLGSLSAHLQRRLTRLIHI</sequence>
<evidence type="ECO:0000256" key="2">
    <source>
        <dbReference type="ARBA" id="ARBA00022679"/>
    </source>
</evidence>
<proteinExistence type="predicted"/>
<dbReference type="AlphaFoldDB" id="A0A9D2L238"/>
<keyword evidence="2" id="KW-0808">Transferase</keyword>
<dbReference type="GO" id="GO:0016758">
    <property type="term" value="F:hexosyltransferase activity"/>
    <property type="evidence" value="ECO:0007669"/>
    <property type="project" value="UniProtKB-ARBA"/>
</dbReference>
<evidence type="ECO:0000256" key="1">
    <source>
        <dbReference type="ARBA" id="ARBA00022676"/>
    </source>
</evidence>
<dbReference type="SUPFAM" id="SSF53448">
    <property type="entry name" value="Nucleotide-diphospho-sugar transferases"/>
    <property type="match status" value="1"/>
</dbReference>
<dbReference type="PANTHER" id="PTHR22916">
    <property type="entry name" value="GLYCOSYLTRANSFERASE"/>
    <property type="match status" value="1"/>
</dbReference>
<dbReference type="CDD" id="cd00761">
    <property type="entry name" value="Glyco_tranf_GTA_type"/>
    <property type="match status" value="1"/>
</dbReference>
<evidence type="ECO:0000259" key="3">
    <source>
        <dbReference type="Pfam" id="PF00535"/>
    </source>
</evidence>
<dbReference type="InterPro" id="IPR029044">
    <property type="entry name" value="Nucleotide-diphossugar_trans"/>
</dbReference>
<dbReference type="Proteomes" id="UP000824259">
    <property type="component" value="Unassembled WGS sequence"/>
</dbReference>
<dbReference type="Gene3D" id="3.90.550.10">
    <property type="entry name" value="Spore Coat Polysaccharide Biosynthesis Protein SpsA, Chain A"/>
    <property type="match status" value="1"/>
</dbReference>
<evidence type="ECO:0000313" key="5">
    <source>
        <dbReference type="Proteomes" id="UP000824259"/>
    </source>
</evidence>
<dbReference type="Pfam" id="PF00535">
    <property type="entry name" value="Glycos_transf_2"/>
    <property type="match status" value="1"/>
</dbReference>